<dbReference type="NCBIfam" id="TIGR02391">
    <property type="entry name" value="hypoth_ymh"/>
    <property type="match status" value="1"/>
</dbReference>
<dbReference type="Proteomes" id="UP000295060">
    <property type="component" value="Unassembled WGS sequence"/>
</dbReference>
<feature type="domain" description="Conserved hypothetical protein CHP02391" evidence="1">
    <location>
        <begin position="151"/>
        <end position="260"/>
    </location>
</feature>
<reference evidence="2 3" key="1">
    <citation type="submission" date="2019-03" db="EMBL/GenBank/DDBJ databases">
        <title>Genomic Encyclopedia of Type Strains, Phase III (KMG-III): the genomes of soil and plant-associated and newly described type strains.</title>
        <authorList>
            <person name="Whitman W."/>
        </authorList>
    </citation>
    <scope>NUCLEOTIDE SEQUENCE [LARGE SCALE GENOMIC DNA]</scope>
    <source>
        <strain evidence="2 3">VKMAc-2574</strain>
    </source>
</reference>
<comment type="caution">
    <text evidence="2">The sequence shown here is derived from an EMBL/GenBank/DDBJ whole genome shotgun (WGS) entry which is preliminary data.</text>
</comment>
<organism evidence="2 3">
    <name type="scientific">Kribbella pratensis</name>
    <dbReference type="NCBI Taxonomy" id="2512112"/>
    <lineage>
        <taxon>Bacteria</taxon>
        <taxon>Bacillati</taxon>
        <taxon>Actinomycetota</taxon>
        <taxon>Actinomycetes</taxon>
        <taxon>Propionibacteriales</taxon>
        <taxon>Kribbellaceae</taxon>
        <taxon>Kribbella</taxon>
    </lineage>
</organism>
<gene>
    <name evidence="2" type="ORF">EV137_0155</name>
</gene>
<dbReference type="EMBL" id="SODU01000001">
    <property type="protein sequence ID" value="TDW92888.1"/>
    <property type="molecule type" value="Genomic_DNA"/>
</dbReference>
<proteinExistence type="predicted"/>
<accession>A0ABY2FIY8</accession>
<evidence type="ECO:0000313" key="3">
    <source>
        <dbReference type="Proteomes" id="UP000295060"/>
    </source>
</evidence>
<name>A0ABY2FIY8_9ACTN</name>
<dbReference type="Pfam" id="PF09509">
    <property type="entry name" value="Hypoth_Ymh"/>
    <property type="match status" value="1"/>
</dbReference>
<dbReference type="InterPro" id="IPR012654">
    <property type="entry name" value="CHP02391"/>
</dbReference>
<keyword evidence="3" id="KW-1185">Reference proteome</keyword>
<protein>
    <submittedName>
        <fullName evidence="2">Uncharacterized protein (TIGR02391 family)</fullName>
    </submittedName>
</protein>
<evidence type="ECO:0000259" key="1">
    <source>
        <dbReference type="Pfam" id="PF09509"/>
    </source>
</evidence>
<evidence type="ECO:0000313" key="2">
    <source>
        <dbReference type="EMBL" id="TDW92888.1"/>
    </source>
</evidence>
<sequence>MAAGNGRSWSCELSYLRRRAERGAVAGLPYDRSMAFQTVVPIEDIRNLPLPELALRLLKVLANSSAQINPNNTLRGMQQAVGGGQDGAQLMARIADAWAWLQAHALVGRHAMNTLSEWQQVTELGREIADDPSAVTKVWAADRLAGNLDPLLSSARANFGLGDYETASFAAMKAVEVEVRRVAGLSNDLIGVALMRKAFSPKDGVLRDPGAEPGEQQATADLFAGAIGAFKNPASHRTVQFDDPVEAAEAVQLADLLLRMVHRAEQRLA</sequence>